<dbReference type="RefSeq" id="WP_237092336.1">
    <property type="nucleotide sequence ID" value="NZ_JAKKDL010000002.1"/>
</dbReference>
<dbReference type="Pfam" id="PF12762">
    <property type="entry name" value="DDE_Tnp_IS1595"/>
    <property type="match status" value="1"/>
</dbReference>
<dbReference type="EMBL" id="JAKKDL010000002">
    <property type="protein sequence ID" value="MCF7529014.1"/>
    <property type="molecule type" value="Genomic_DNA"/>
</dbReference>
<reference evidence="2" key="1">
    <citation type="submission" date="2022-01" db="EMBL/GenBank/DDBJ databases">
        <title>Neisseria sp. ZJ104.</title>
        <authorList>
            <person name="Yang C."/>
        </authorList>
    </citation>
    <scope>NUCLEOTIDE SEQUENCE</scope>
    <source>
        <strain evidence="2">ZJ104</strain>
    </source>
</reference>
<sequence>MAQHYLLSSGSNTISAIEVARMSDDEAFDLFCKLRWGGREVVCCPRCGLWHKAYWISTRRQWRCRGCGHTFSVTSGTIFANRKKPLQTYLFSLVEFVNSVKGLPALQLCRNSDMKSYGSNFALLHKIRKVLWATRDTSLLENTVDMDGTYVHTCRRKENKKVDRVDQRLRENENPDKCCVIVAREHYSDEEKAANFWCRGAKRTVVTVAKRENPADVLRFAHDTVKTGACIHTDESHAYKPLKGDYVLETVSHKHEYCSDEGVTNNQAESYFSRFKRFYYGQVHKMSSKYLLGYAQEVAFREDNRRTSNREQFCDLLSRCLSGVDLKCVDDEWQAFWQDMEAVSDSADECCKDADLLQTLQTQMHGMRSCSLSPSSRYVC</sequence>
<dbReference type="SMART" id="SM01126">
    <property type="entry name" value="DDE_Tnp_IS1595"/>
    <property type="match status" value="1"/>
</dbReference>
<name>A0AAW5AKK0_9NEIS</name>
<protein>
    <submittedName>
        <fullName evidence="2">IS1595 family transposase</fullName>
    </submittedName>
</protein>
<feature type="domain" description="ISXO2-like transposase" evidence="1">
    <location>
        <begin position="139"/>
        <end position="303"/>
    </location>
</feature>
<dbReference type="NCBIfam" id="NF033547">
    <property type="entry name" value="transpos_IS1595"/>
    <property type="match status" value="1"/>
</dbReference>
<comment type="caution">
    <text evidence="2">The sequence shown here is derived from an EMBL/GenBank/DDBJ whole genome shotgun (WGS) entry which is preliminary data.</text>
</comment>
<dbReference type="InterPro" id="IPR024442">
    <property type="entry name" value="Transposase_Zn_ribbon"/>
</dbReference>
<evidence type="ECO:0000313" key="2">
    <source>
        <dbReference type="EMBL" id="MCF7529014.1"/>
    </source>
</evidence>
<accession>A0AAW5AKK0</accession>
<dbReference type="Proteomes" id="UP001201397">
    <property type="component" value="Unassembled WGS sequence"/>
</dbReference>
<evidence type="ECO:0000259" key="1">
    <source>
        <dbReference type="SMART" id="SM01126"/>
    </source>
</evidence>
<organism evidence="2 3">
    <name type="scientific">Neisseria lisongii</name>
    <dbReference type="NCBI Taxonomy" id="2912188"/>
    <lineage>
        <taxon>Bacteria</taxon>
        <taxon>Pseudomonadati</taxon>
        <taxon>Pseudomonadota</taxon>
        <taxon>Betaproteobacteria</taxon>
        <taxon>Neisseriales</taxon>
        <taxon>Neisseriaceae</taxon>
        <taxon>Neisseria</taxon>
    </lineage>
</organism>
<dbReference type="Pfam" id="PF12760">
    <property type="entry name" value="Zn_ribbon_IS1595"/>
    <property type="match status" value="1"/>
</dbReference>
<proteinExistence type="predicted"/>
<dbReference type="AlphaFoldDB" id="A0AAW5AKK0"/>
<gene>
    <name evidence="2" type="ORF">L4H06_02000</name>
</gene>
<dbReference type="InterPro" id="IPR024445">
    <property type="entry name" value="Tnp_ISXO2-like"/>
</dbReference>
<evidence type="ECO:0000313" key="3">
    <source>
        <dbReference type="Proteomes" id="UP001201397"/>
    </source>
</evidence>